<dbReference type="AlphaFoldDB" id="A0A0F7FJB9"/>
<name>A0A0F7FJB9_9CREN</name>
<dbReference type="Proteomes" id="UP000067434">
    <property type="component" value="Chromosome"/>
</dbReference>
<keyword evidence="4" id="KW-1185">Reference proteome</keyword>
<sequence length="535" mass="59503">MDRKTLSQILAILLWMPLFLAPLLTAQPSIPAKATVSARIEYGYGLVFYHIELPEPTTSLSFNVSGYTGKLVLAVAQTERQRNVLAVVDKSQMKFAFSDPARQVNITFVFDIVTSNLTTIEIRFPIPLSPFGYATNVSGTASFSTGINVNSTFGKVMGSQVSYNATLPPASYDVIRGSTSSGQVPVGKIARINRTIILEADKIVYEDTVEILQLSNYPITSLAIALPVSYVFDGAEGLLGPYPRNYWHSYNASNSTLILITLMSSVQLVGQRTVLTLRYHTNRSNMINAYMGLGFVVTDYSVKLCIRGSLTVPQEFTTGETVTGSLQCYVLKPVGPLFQADLYPRVPVSNIVFKPSTGLSLAETVMILLVLILLLATGVFAVARIRRNKVEKAKEKVLTATTVPREVSEAIYKILLRREELLITAIENLNSLRARKAGTTKIVSVIREYEKRDTALETEVSKLLGQLGDAGREITNEMVRIKEGIHQRMNEIEKIERNYRVGRLDKKEYNVRIESLETELRNLAQKFRELAEKNI</sequence>
<dbReference type="OrthoDB" id="31535at2157"/>
<protein>
    <submittedName>
        <fullName evidence="3">Uncharacterized protein</fullName>
    </submittedName>
</protein>
<evidence type="ECO:0000313" key="4">
    <source>
        <dbReference type="Proteomes" id="UP000067434"/>
    </source>
</evidence>
<keyword evidence="1" id="KW-0175">Coiled coil</keyword>
<evidence type="ECO:0000313" key="3">
    <source>
        <dbReference type="EMBL" id="AKG38975.1"/>
    </source>
</evidence>
<feature type="coiled-coil region" evidence="1">
    <location>
        <begin position="506"/>
        <end position="533"/>
    </location>
</feature>
<dbReference type="GeneID" id="25401872"/>
<gene>
    <name evidence="3" type="ORF">MA03_06535</name>
</gene>
<evidence type="ECO:0000256" key="2">
    <source>
        <dbReference type="SAM" id="Phobius"/>
    </source>
</evidence>
<organism evidence="3 4">
    <name type="scientific">Infirmifilum uzonense</name>
    <dbReference type="NCBI Taxonomy" id="1550241"/>
    <lineage>
        <taxon>Archaea</taxon>
        <taxon>Thermoproteota</taxon>
        <taxon>Thermoprotei</taxon>
        <taxon>Thermofilales</taxon>
        <taxon>Thermofilaceae</taxon>
        <taxon>Infirmifilum</taxon>
    </lineage>
</organism>
<keyword evidence="2" id="KW-0812">Transmembrane</keyword>
<dbReference type="STRING" id="1550241.MA03_06535"/>
<evidence type="ECO:0000256" key="1">
    <source>
        <dbReference type="SAM" id="Coils"/>
    </source>
</evidence>
<keyword evidence="2" id="KW-1133">Transmembrane helix</keyword>
<dbReference type="RefSeq" id="WP_052884494.1">
    <property type="nucleotide sequence ID" value="NZ_CP009961.1"/>
</dbReference>
<feature type="transmembrane region" description="Helical" evidence="2">
    <location>
        <begin position="365"/>
        <end position="385"/>
    </location>
</feature>
<reference evidence="3 4" key="1">
    <citation type="journal article" date="2015" name="Stand. Genomic Sci.">
        <title>Complete genome sequence of and proposal of Thermofilum uzonense sp. nov. a novel hyperthermophilic crenarchaeon and emended description of the genus Thermofilum.</title>
        <authorList>
            <person name="Toshchakov S.V."/>
            <person name="Korzhenkov A.A."/>
            <person name="Samarov N.I."/>
            <person name="Mazunin I.O."/>
            <person name="Mozhey O.I."/>
            <person name="Shmyr I.S."/>
            <person name="Derbikova K.S."/>
            <person name="Taranov E.A."/>
            <person name="Dominova I.N."/>
            <person name="Bonch-Osmolovskaya E.A."/>
            <person name="Patrushev M.V."/>
            <person name="Podosokorskaya O.A."/>
            <person name="Kublanov I.V."/>
        </authorList>
    </citation>
    <scope>NUCLEOTIDE SEQUENCE [LARGE SCALE GENOMIC DNA]</scope>
    <source>
        <strain evidence="3 4">1807-2</strain>
    </source>
</reference>
<proteinExistence type="predicted"/>
<keyword evidence="2" id="KW-0472">Membrane</keyword>
<dbReference type="PATRIC" id="fig|1550241.5.peg.1358"/>
<dbReference type="KEGG" id="thf:MA03_06535"/>
<dbReference type="EMBL" id="CP009961">
    <property type="protein sequence ID" value="AKG38975.1"/>
    <property type="molecule type" value="Genomic_DNA"/>
</dbReference>
<accession>A0A0F7FJB9</accession>
<dbReference type="HOGENOM" id="CLU_504931_0_0_2"/>